<feature type="compositionally biased region" description="Gly residues" evidence="1">
    <location>
        <begin position="37"/>
        <end position="49"/>
    </location>
</feature>
<name>A0ABW0GKW9_9MICO</name>
<evidence type="ECO:0000256" key="1">
    <source>
        <dbReference type="SAM" id="MobiDB-lite"/>
    </source>
</evidence>
<evidence type="ECO:0000313" key="3">
    <source>
        <dbReference type="Proteomes" id="UP001596122"/>
    </source>
</evidence>
<proteinExistence type="predicted"/>
<evidence type="ECO:0000313" key="2">
    <source>
        <dbReference type="EMBL" id="MFC5380533.1"/>
    </source>
</evidence>
<gene>
    <name evidence="2" type="ORF">ACFPJ6_07005</name>
</gene>
<organism evidence="2 3">
    <name type="scientific">Aquipuribacter nitratireducens</name>
    <dbReference type="NCBI Taxonomy" id="650104"/>
    <lineage>
        <taxon>Bacteria</taxon>
        <taxon>Bacillati</taxon>
        <taxon>Actinomycetota</taxon>
        <taxon>Actinomycetes</taxon>
        <taxon>Micrococcales</taxon>
        <taxon>Intrasporangiaceae</taxon>
        <taxon>Aquipuribacter</taxon>
    </lineage>
</organism>
<evidence type="ECO:0008006" key="4">
    <source>
        <dbReference type="Google" id="ProtNLM"/>
    </source>
</evidence>
<comment type="caution">
    <text evidence="2">The sequence shown here is derived from an EMBL/GenBank/DDBJ whole genome shotgun (WGS) entry which is preliminary data.</text>
</comment>
<accession>A0ABW0GKW9</accession>
<feature type="region of interest" description="Disordered" evidence="1">
    <location>
        <begin position="1"/>
        <end position="57"/>
    </location>
</feature>
<reference evidence="3" key="1">
    <citation type="journal article" date="2019" name="Int. J. Syst. Evol. Microbiol.">
        <title>The Global Catalogue of Microorganisms (GCM) 10K type strain sequencing project: providing services to taxonomists for standard genome sequencing and annotation.</title>
        <authorList>
            <consortium name="The Broad Institute Genomics Platform"/>
            <consortium name="The Broad Institute Genome Sequencing Center for Infectious Disease"/>
            <person name="Wu L."/>
            <person name="Ma J."/>
        </authorList>
    </citation>
    <scope>NUCLEOTIDE SEQUENCE [LARGE SCALE GENOMIC DNA]</scope>
    <source>
        <strain evidence="3">CCUG 43114</strain>
    </source>
</reference>
<dbReference type="RefSeq" id="WP_340268088.1">
    <property type="nucleotide sequence ID" value="NZ_JBBEOG010000002.1"/>
</dbReference>
<protein>
    <recommendedName>
        <fullName evidence="4">ATP/GTP-binding protein</fullName>
    </recommendedName>
</protein>
<sequence length="122" mass="13063">MARRAPRGGGRTARGLSKWQRAALDRAAAERDDGAGDARGAGGWAGVGGETVEHHRDGTWHVRRLPGGDKPYTCPGCGHQVAAGAPHVVAWPAERPLLAPDAPSARRHWHTVCWQQRARAGR</sequence>
<keyword evidence="3" id="KW-1185">Reference proteome</keyword>
<dbReference type="Proteomes" id="UP001596122">
    <property type="component" value="Unassembled WGS sequence"/>
</dbReference>
<dbReference type="EMBL" id="JBHSLD010000007">
    <property type="protein sequence ID" value="MFC5380533.1"/>
    <property type="molecule type" value="Genomic_DNA"/>
</dbReference>
<feature type="compositionally biased region" description="Basic and acidic residues" evidence="1">
    <location>
        <begin position="23"/>
        <end position="36"/>
    </location>
</feature>